<dbReference type="PANTHER" id="PTHR20883">
    <property type="entry name" value="PHYTANOYL-COA DIOXYGENASE DOMAIN CONTAINING 1"/>
    <property type="match status" value="1"/>
</dbReference>
<dbReference type="EMBL" id="JAOQIO010000124">
    <property type="protein sequence ID" value="MCU6797931.1"/>
    <property type="molecule type" value="Genomic_DNA"/>
</dbReference>
<dbReference type="RefSeq" id="WP_262688629.1">
    <property type="nucleotide sequence ID" value="NZ_JAOQIO010000124.1"/>
</dbReference>
<dbReference type="Pfam" id="PF05721">
    <property type="entry name" value="PhyH"/>
    <property type="match status" value="1"/>
</dbReference>
<dbReference type="InterPro" id="IPR008775">
    <property type="entry name" value="Phytyl_CoA_dOase-like"/>
</dbReference>
<sequence length="282" mass="32020">MDSTQSAKTAQWNLPELMKQFDEQGYLLLPNVISQEKVDRLNAAIDEVVSKEPDTLAYNIYNSVERHEEIASLIDEPSILPLIVNLLGYNIQLHISHLTIRKPNPNNAATETHSFINWHQDGPHPQFPRINGITPTYYIKTCYILSDMSEPNRGNTKIIPGSHNRPYQPDTHNVTDDLPGEMQVCGKPGDVFVFAQNLWHAGAPNHSEFTRRQLFLGYSPIWMRPIDYRTATEEQLKNASPVRKQLLGVIDENPFKNYVPSESMVPLKQLYMGDAGRGGYAH</sequence>
<dbReference type="Gene3D" id="2.60.120.620">
    <property type="entry name" value="q2cbj1_9rhob like domain"/>
    <property type="match status" value="1"/>
</dbReference>
<gene>
    <name evidence="1" type="ORF">OB236_37985</name>
</gene>
<accession>A0ABT2UUY7</accession>
<protein>
    <submittedName>
        <fullName evidence="1">Phytanoyl-CoA dioxygenase family protein</fullName>
    </submittedName>
</protein>
<evidence type="ECO:0000313" key="1">
    <source>
        <dbReference type="EMBL" id="MCU6797931.1"/>
    </source>
</evidence>
<keyword evidence="1" id="KW-0560">Oxidoreductase</keyword>
<organism evidence="1 2">
    <name type="scientific">Paenibacillus baimaensis</name>
    <dbReference type="NCBI Taxonomy" id="2982185"/>
    <lineage>
        <taxon>Bacteria</taxon>
        <taxon>Bacillati</taxon>
        <taxon>Bacillota</taxon>
        <taxon>Bacilli</taxon>
        <taxon>Bacillales</taxon>
        <taxon>Paenibacillaceae</taxon>
        <taxon>Paenibacillus</taxon>
    </lineage>
</organism>
<dbReference type="GO" id="GO:0051213">
    <property type="term" value="F:dioxygenase activity"/>
    <property type="evidence" value="ECO:0007669"/>
    <property type="project" value="UniProtKB-KW"/>
</dbReference>
<evidence type="ECO:0000313" key="2">
    <source>
        <dbReference type="Proteomes" id="UP001652445"/>
    </source>
</evidence>
<keyword evidence="1" id="KW-0223">Dioxygenase</keyword>
<reference evidence="1 2" key="1">
    <citation type="submission" date="2022-09" db="EMBL/GenBank/DDBJ databases">
        <authorList>
            <person name="Han X.L."/>
            <person name="Wang Q."/>
            <person name="Lu T."/>
        </authorList>
    </citation>
    <scope>NUCLEOTIDE SEQUENCE [LARGE SCALE GENOMIC DNA]</scope>
    <source>
        <strain evidence="1 2">WQ 127069</strain>
    </source>
</reference>
<dbReference type="PANTHER" id="PTHR20883:SF48">
    <property type="entry name" value="ECTOINE DIOXYGENASE"/>
    <property type="match status" value="1"/>
</dbReference>
<dbReference type="SUPFAM" id="SSF51197">
    <property type="entry name" value="Clavaminate synthase-like"/>
    <property type="match status" value="1"/>
</dbReference>
<keyword evidence="2" id="KW-1185">Reference proteome</keyword>
<name>A0ABT2UUY7_9BACL</name>
<dbReference type="Proteomes" id="UP001652445">
    <property type="component" value="Unassembled WGS sequence"/>
</dbReference>
<comment type="caution">
    <text evidence="1">The sequence shown here is derived from an EMBL/GenBank/DDBJ whole genome shotgun (WGS) entry which is preliminary data.</text>
</comment>
<proteinExistence type="predicted"/>